<evidence type="ECO:0000313" key="10">
    <source>
        <dbReference type="Proteomes" id="UP000261620"/>
    </source>
</evidence>
<dbReference type="GO" id="GO:0000981">
    <property type="term" value="F:DNA-binding transcription factor activity, RNA polymerase II-specific"/>
    <property type="evidence" value="ECO:0007669"/>
    <property type="project" value="TreeGrafter"/>
</dbReference>
<feature type="compositionally biased region" description="Low complexity" evidence="7">
    <location>
        <begin position="474"/>
        <end position="489"/>
    </location>
</feature>
<dbReference type="GO" id="GO:0031016">
    <property type="term" value="P:pancreas development"/>
    <property type="evidence" value="ECO:0007669"/>
    <property type="project" value="UniProtKB-ARBA"/>
</dbReference>
<proteinExistence type="predicted"/>
<feature type="region of interest" description="Disordered" evidence="7">
    <location>
        <begin position="101"/>
        <end position="177"/>
    </location>
</feature>
<feature type="compositionally biased region" description="Low complexity" evidence="7">
    <location>
        <begin position="153"/>
        <end position="164"/>
    </location>
</feature>
<feature type="compositionally biased region" description="Polar residues" evidence="7">
    <location>
        <begin position="106"/>
        <end position="119"/>
    </location>
</feature>
<feature type="compositionally biased region" description="Polar residues" evidence="7">
    <location>
        <begin position="280"/>
        <end position="292"/>
    </location>
</feature>
<evidence type="ECO:0000256" key="1">
    <source>
        <dbReference type="ARBA" id="ARBA00004123"/>
    </source>
</evidence>
<evidence type="ECO:0000256" key="4">
    <source>
        <dbReference type="ARBA" id="ARBA00023155"/>
    </source>
</evidence>
<feature type="region of interest" description="Disordered" evidence="7">
    <location>
        <begin position="630"/>
        <end position="656"/>
    </location>
</feature>
<keyword evidence="4" id="KW-0371">Homeobox</keyword>
<feature type="region of interest" description="Disordered" evidence="7">
    <location>
        <begin position="328"/>
        <end position="384"/>
    </location>
</feature>
<feature type="region of interest" description="Disordered" evidence="7">
    <location>
        <begin position="407"/>
        <end position="430"/>
    </location>
</feature>
<dbReference type="PANTHER" id="PTHR12198:SF10">
    <property type="entry name" value="PROSPERO HOMEOBOX 1A"/>
    <property type="match status" value="1"/>
</dbReference>
<feature type="region of interest" description="Disordered" evidence="7">
    <location>
        <begin position="202"/>
        <end position="296"/>
    </location>
</feature>
<sequence>MPDHDSSTLLSGQTKRRRVDIGVKRTVGSAIFARARENLIDGMNQSHSVDQDGDCSLVGDREKSNVLRKLLKRANSYEDSIMPFPGATIISQLLKNNMGKNGGSDSGFQGSGNLSSGGSEIQAEDGCSNSSRERDSPSDCLSPGPPLPPPPSSSSFRRQQPPSSHNSHAPSQPLSLSSFDLDRLSDEHLRAKRARVENIIRGMSHSPLVRPNAGDQDGNRDNENGSNNSDHRGDGNGHGISSNEHRRSDGASSILSSPGSRGGGVSAGEAYRENKRKQRLAQQQHSFTQLVCSRQEQRQEERRQLKLQLEDMQKQLRQLQEKFYQIYDSETEEEEENGENGESDRVREREEDGNLSEDSIRSDGLEERHRGRGRNGHDDLSELDPGLFLDRARALLREQALINGELEEDVDGREEEERNGERVMKRRGGAAGGRQLAETLKQELNCAVSQVVDTVVKGFSSPKQAVGHHIGCHTSTPAAPSSSSNSSSSCPPPFAPLPSLTPDSRFGSSALALSLNGDGSPTPNYHHSSNQRLHCFGDIIVPSPLDSFGGLSSRLSGMPTPNDQTEALPLVVRKSGGGGGGENGNLSSSLPPPAPHHPSLHPPLTASLGFSTPSFRHPFPLPLMGYPFQNPLGGGDGYPPGPKDHHRSSPDSMDMTRETVSLRTKMASLGGGHLSHHHHLHHRQSSPSQHGPEGLSLSLIKSECGDLQDMSDISPYSGSTIQEGLSPNHLKKAKLMFFYTRYPSSNMLKMFFSDVKFNRCITSQLIKWFSNFREFYYIQMEKFARQAINEGVAAVEELAVGRDSELFRALNMHYNKANDFEVPNRFLEVAQVTLREFFNAIVAGKDADPSWKKAIYKVICKLDSEVPEVFKSPNCLQELLHD</sequence>
<feature type="compositionally biased region" description="Basic residues" evidence="7">
    <location>
        <begin position="674"/>
        <end position="684"/>
    </location>
</feature>
<name>A0A3Q3X495_MOLML</name>
<accession>A0A3Q3X495</accession>
<evidence type="ECO:0000256" key="5">
    <source>
        <dbReference type="ARBA" id="ARBA00023163"/>
    </source>
</evidence>
<dbReference type="Ensembl" id="ENSMMOT00000026182.1">
    <property type="protein sequence ID" value="ENSMMOP00000025743.1"/>
    <property type="gene ID" value="ENSMMOG00000019516.1"/>
</dbReference>
<keyword evidence="2" id="KW-0805">Transcription regulation</keyword>
<evidence type="ECO:0000256" key="7">
    <source>
        <dbReference type="SAM" id="MobiDB-lite"/>
    </source>
</evidence>
<comment type="subcellular location">
    <subcellularLocation>
        <location evidence="1">Nucleus</location>
    </subcellularLocation>
</comment>
<evidence type="ECO:0000256" key="6">
    <source>
        <dbReference type="ARBA" id="ARBA00023242"/>
    </source>
</evidence>
<dbReference type="InterPro" id="IPR023082">
    <property type="entry name" value="Homeo_prospero_dom"/>
</dbReference>
<feature type="region of interest" description="Disordered" evidence="7">
    <location>
        <begin position="466"/>
        <end position="502"/>
    </location>
</feature>
<dbReference type="GO" id="GO:0000978">
    <property type="term" value="F:RNA polymerase II cis-regulatory region sequence-specific DNA binding"/>
    <property type="evidence" value="ECO:0007669"/>
    <property type="project" value="TreeGrafter"/>
</dbReference>
<dbReference type="SUPFAM" id="SSF46689">
    <property type="entry name" value="Homeodomain-like"/>
    <property type="match status" value="1"/>
</dbReference>
<dbReference type="GO" id="GO:0007417">
    <property type="term" value="P:central nervous system development"/>
    <property type="evidence" value="ECO:0007669"/>
    <property type="project" value="UniProtKB-ARBA"/>
</dbReference>
<dbReference type="PANTHER" id="PTHR12198">
    <property type="entry name" value="HOMEOBOX PROTEIN PROSPERO/PROX-1/CEH-26"/>
    <property type="match status" value="1"/>
</dbReference>
<dbReference type="AlphaFoldDB" id="A0A3Q3X495"/>
<evidence type="ECO:0000256" key="3">
    <source>
        <dbReference type="ARBA" id="ARBA00023125"/>
    </source>
</evidence>
<dbReference type="Gene3D" id="1.10.10.500">
    <property type="entry name" value="Homeo-prospero domain"/>
    <property type="match status" value="1"/>
</dbReference>
<dbReference type="GO" id="GO:0070309">
    <property type="term" value="P:lens fiber cell morphogenesis"/>
    <property type="evidence" value="ECO:0007669"/>
    <property type="project" value="UniProtKB-ARBA"/>
</dbReference>
<evidence type="ECO:0000259" key="8">
    <source>
        <dbReference type="PROSITE" id="PS51818"/>
    </source>
</evidence>
<reference evidence="9" key="1">
    <citation type="submission" date="2025-08" db="UniProtKB">
        <authorList>
            <consortium name="Ensembl"/>
        </authorList>
    </citation>
    <scope>IDENTIFICATION</scope>
</reference>
<feature type="compositionally biased region" description="Pro residues" evidence="7">
    <location>
        <begin position="143"/>
        <end position="152"/>
    </location>
</feature>
<dbReference type="InterPro" id="IPR009057">
    <property type="entry name" value="Homeodomain-like_sf"/>
</dbReference>
<protein>
    <recommendedName>
        <fullName evidence="8">Prospero domain-containing protein</fullName>
    </recommendedName>
</protein>
<dbReference type="GO" id="GO:0048598">
    <property type="term" value="P:embryonic morphogenesis"/>
    <property type="evidence" value="ECO:0007669"/>
    <property type="project" value="UniProtKB-ARBA"/>
</dbReference>
<dbReference type="GO" id="GO:0060042">
    <property type="term" value="P:retina morphogenesis in camera-type eye"/>
    <property type="evidence" value="ECO:0007669"/>
    <property type="project" value="UniProtKB-ARBA"/>
</dbReference>
<organism evidence="9 10">
    <name type="scientific">Mola mola</name>
    <name type="common">Ocean sunfish</name>
    <name type="synonym">Tetraodon mola</name>
    <dbReference type="NCBI Taxonomy" id="94237"/>
    <lineage>
        <taxon>Eukaryota</taxon>
        <taxon>Metazoa</taxon>
        <taxon>Chordata</taxon>
        <taxon>Craniata</taxon>
        <taxon>Vertebrata</taxon>
        <taxon>Euteleostomi</taxon>
        <taxon>Actinopterygii</taxon>
        <taxon>Neopterygii</taxon>
        <taxon>Teleostei</taxon>
        <taxon>Neoteleostei</taxon>
        <taxon>Acanthomorphata</taxon>
        <taxon>Eupercaria</taxon>
        <taxon>Tetraodontiformes</taxon>
        <taxon>Molidae</taxon>
        <taxon>Mola</taxon>
    </lineage>
</organism>
<dbReference type="FunFam" id="1.10.10.500:FF:000001">
    <property type="entry name" value="Prospero homeobox protein 1"/>
    <property type="match status" value="1"/>
</dbReference>
<dbReference type="OMA" id="IQAEDGC"/>
<dbReference type="GO" id="GO:0070365">
    <property type="term" value="P:hepatocyte differentiation"/>
    <property type="evidence" value="ECO:0007669"/>
    <property type="project" value="UniProtKB-ARBA"/>
</dbReference>
<reference evidence="9" key="2">
    <citation type="submission" date="2025-09" db="UniProtKB">
        <authorList>
            <consortium name="Ensembl"/>
        </authorList>
    </citation>
    <scope>IDENTIFICATION</scope>
</reference>
<dbReference type="GO" id="GO:0005634">
    <property type="term" value="C:nucleus"/>
    <property type="evidence" value="ECO:0007669"/>
    <property type="project" value="UniProtKB-SubCell"/>
</dbReference>
<keyword evidence="10" id="KW-1185">Reference proteome</keyword>
<feature type="compositionally biased region" description="Acidic residues" evidence="7">
    <location>
        <begin position="329"/>
        <end position="341"/>
    </location>
</feature>
<dbReference type="GO" id="GO:0035295">
    <property type="term" value="P:tube development"/>
    <property type="evidence" value="ECO:0007669"/>
    <property type="project" value="UniProtKB-ARBA"/>
</dbReference>
<keyword evidence="5" id="KW-0804">Transcription</keyword>
<feature type="compositionally biased region" description="Basic and acidic residues" evidence="7">
    <location>
        <begin position="217"/>
        <end position="235"/>
    </location>
</feature>
<dbReference type="InterPro" id="IPR039350">
    <property type="entry name" value="Prospero_homeodomain"/>
</dbReference>
<feature type="compositionally biased region" description="Basic and acidic residues" evidence="7">
    <location>
        <begin position="342"/>
        <end position="380"/>
    </location>
</feature>
<feature type="domain" description="Prospero" evidence="8">
    <location>
        <begin position="722"/>
        <end position="880"/>
    </location>
</feature>
<evidence type="ECO:0000313" key="9">
    <source>
        <dbReference type="Ensembl" id="ENSMMOP00000025743.1"/>
    </source>
</evidence>
<feature type="compositionally biased region" description="Polar residues" evidence="7">
    <location>
        <begin position="250"/>
        <end position="259"/>
    </location>
</feature>
<feature type="compositionally biased region" description="Polar residues" evidence="7">
    <location>
        <begin position="554"/>
        <end position="565"/>
    </location>
</feature>
<evidence type="ECO:0000256" key="2">
    <source>
        <dbReference type="ARBA" id="ARBA00023015"/>
    </source>
</evidence>
<dbReference type="PROSITE" id="PS51818">
    <property type="entry name" value="HOMEO_PROSPERO"/>
    <property type="match status" value="1"/>
</dbReference>
<dbReference type="Pfam" id="PF05044">
    <property type="entry name" value="HPD"/>
    <property type="match status" value="1"/>
</dbReference>
<dbReference type="GO" id="GO:0048646">
    <property type="term" value="P:anatomical structure formation involved in morphogenesis"/>
    <property type="evidence" value="ECO:0007669"/>
    <property type="project" value="UniProtKB-ARBA"/>
</dbReference>
<dbReference type="GO" id="GO:0005737">
    <property type="term" value="C:cytoplasm"/>
    <property type="evidence" value="ECO:0007669"/>
    <property type="project" value="UniProtKB-ARBA"/>
</dbReference>
<dbReference type="GO" id="GO:0001945">
    <property type="term" value="P:lymph vessel development"/>
    <property type="evidence" value="ECO:0007669"/>
    <property type="project" value="UniProtKB-ARBA"/>
</dbReference>
<dbReference type="InterPro" id="IPR037131">
    <property type="entry name" value="Homeo_prospero_dom_sf"/>
</dbReference>
<feature type="region of interest" description="Disordered" evidence="7">
    <location>
        <begin position="671"/>
        <end position="695"/>
    </location>
</feature>
<dbReference type="Proteomes" id="UP000261620">
    <property type="component" value="Unplaced"/>
</dbReference>
<keyword evidence="3" id="KW-0238">DNA-binding</keyword>
<feature type="region of interest" description="Disordered" evidence="7">
    <location>
        <begin position="554"/>
        <end position="605"/>
    </location>
</feature>
<keyword evidence="6" id="KW-0539">Nucleus</keyword>